<protein>
    <submittedName>
        <fullName evidence="1">Uncharacterized protein</fullName>
    </submittedName>
</protein>
<dbReference type="AlphaFoldDB" id="A0A7J7H8K7"/>
<name>A0A7J7H8K7_CAMSI</name>
<keyword evidence="2" id="KW-1185">Reference proteome</keyword>
<evidence type="ECO:0000313" key="2">
    <source>
        <dbReference type="Proteomes" id="UP000593564"/>
    </source>
</evidence>
<evidence type="ECO:0000313" key="1">
    <source>
        <dbReference type="EMBL" id="KAF5949270.1"/>
    </source>
</evidence>
<organism evidence="1 2">
    <name type="scientific">Camellia sinensis</name>
    <name type="common">Tea plant</name>
    <name type="synonym">Thea sinensis</name>
    <dbReference type="NCBI Taxonomy" id="4442"/>
    <lineage>
        <taxon>Eukaryota</taxon>
        <taxon>Viridiplantae</taxon>
        <taxon>Streptophyta</taxon>
        <taxon>Embryophyta</taxon>
        <taxon>Tracheophyta</taxon>
        <taxon>Spermatophyta</taxon>
        <taxon>Magnoliopsida</taxon>
        <taxon>eudicotyledons</taxon>
        <taxon>Gunneridae</taxon>
        <taxon>Pentapetalae</taxon>
        <taxon>asterids</taxon>
        <taxon>Ericales</taxon>
        <taxon>Theaceae</taxon>
        <taxon>Camellia</taxon>
    </lineage>
</organism>
<feature type="non-terminal residue" evidence="1">
    <location>
        <position position="214"/>
    </location>
</feature>
<dbReference type="PANTHER" id="PTHR47122">
    <property type="entry name" value="MYB-LIKE DNA-BINDING DOMAIN CONTAINING PROTEIN, EXPRESSED"/>
    <property type="match status" value="1"/>
</dbReference>
<reference evidence="2" key="1">
    <citation type="journal article" date="2020" name="Nat. Commun.">
        <title>Genome assembly of wild tea tree DASZ reveals pedigree and selection history of tea varieties.</title>
        <authorList>
            <person name="Zhang W."/>
            <person name="Zhang Y."/>
            <person name="Qiu H."/>
            <person name="Guo Y."/>
            <person name="Wan H."/>
            <person name="Zhang X."/>
            <person name="Scossa F."/>
            <person name="Alseekh S."/>
            <person name="Zhang Q."/>
            <person name="Wang P."/>
            <person name="Xu L."/>
            <person name="Schmidt M.H."/>
            <person name="Jia X."/>
            <person name="Li D."/>
            <person name="Zhu A."/>
            <person name="Guo F."/>
            <person name="Chen W."/>
            <person name="Ni D."/>
            <person name="Usadel B."/>
            <person name="Fernie A.R."/>
            <person name="Wen W."/>
        </authorList>
    </citation>
    <scope>NUCLEOTIDE SEQUENCE [LARGE SCALE GENOMIC DNA]</scope>
    <source>
        <strain evidence="2">cv. G240</strain>
    </source>
</reference>
<reference evidence="1 2" key="2">
    <citation type="submission" date="2020-07" db="EMBL/GenBank/DDBJ databases">
        <title>Genome assembly of wild tea tree DASZ reveals pedigree and selection history of tea varieties.</title>
        <authorList>
            <person name="Zhang W."/>
        </authorList>
    </citation>
    <scope>NUCLEOTIDE SEQUENCE [LARGE SCALE GENOMIC DNA]</scope>
    <source>
        <strain evidence="2">cv. G240</strain>
        <tissue evidence="1">Leaf</tissue>
    </source>
</reference>
<dbReference type="Proteomes" id="UP000593564">
    <property type="component" value="Unassembled WGS sequence"/>
</dbReference>
<dbReference type="EMBL" id="JACBKZ010000005">
    <property type="protein sequence ID" value="KAF5949270.1"/>
    <property type="molecule type" value="Genomic_DNA"/>
</dbReference>
<proteinExistence type="predicted"/>
<dbReference type="PANTHER" id="PTHR47122:SF4">
    <property type="entry name" value="TRF-LIKE 3"/>
    <property type="match status" value="1"/>
</dbReference>
<gene>
    <name evidence="1" type="ORF">HYC85_011263</name>
</gene>
<accession>A0A7J7H8K7</accession>
<comment type="caution">
    <text evidence="1">The sequence shown here is derived from an EMBL/GenBank/DDBJ whole genome shotgun (WGS) entry which is preliminary data.</text>
</comment>
<sequence length="214" mass="23181">NCWPSVSGTETYVSIEYEASSTFDLQNVVISIPLPALREAPNVKQNDGMIPEIPFYSGPYFSLITQTAGQSENPEVNAERSNAQLDIGVGMGKLDDEHEVVFGLSFLQQETLPSLETNSNESHIDQLGSGGECSSPLDGPIKSGSSISAICTSSKPDFSKLNGEICLDNLSVRELHETFKATFGRETSVKDKQWLRRTIAMGLANSCDVPTTTL</sequence>